<dbReference type="RefSeq" id="XP_041193082.1">
    <property type="nucleotide sequence ID" value="XM_041330981.1"/>
</dbReference>
<dbReference type="OrthoDB" id="2676448at2759"/>
<dbReference type="EMBL" id="JABBWG010000016">
    <property type="protein sequence ID" value="KAG1816409.1"/>
    <property type="molecule type" value="Genomic_DNA"/>
</dbReference>
<accession>A0A9P7EBM4</accession>
<comment type="caution">
    <text evidence="1">The sequence shown here is derived from an EMBL/GenBank/DDBJ whole genome shotgun (WGS) entry which is preliminary data.</text>
</comment>
<proteinExistence type="predicted"/>
<evidence type="ECO:0000313" key="1">
    <source>
        <dbReference type="EMBL" id="KAG1816409.1"/>
    </source>
</evidence>
<feature type="non-terminal residue" evidence="1">
    <location>
        <position position="1"/>
    </location>
</feature>
<dbReference type="Proteomes" id="UP000807769">
    <property type="component" value="Unassembled WGS sequence"/>
</dbReference>
<protein>
    <submittedName>
        <fullName evidence="1">Uncharacterized protein</fullName>
    </submittedName>
</protein>
<dbReference type="AlphaFoldDB" id="A0A9P7EBM4"/>
<reference evidence="1" key="1">
    <citation type="journal article" date="2020" name="New Phytol.">
        <title>Comparative genomics reveals dynamic genome evolution in host specialist ectomycorrhizal fungi.</title>
        <authorList>
            <person name="Lofgren L.A."/>
            <person name="Nguyen N.H."/>
            <person name="Vilgalys R."/>
            <person name="Ruytinx J."/>
            <person name="Liao H.L."/>
            <person name="Branco S."/>
            <person name="Kuo A."/>
            <person name="LaButti K."/>
            <person name="Lipzen A."/>
            <person name="Andreopoulos W."/>
            <person name="Pangilinan J."/>
            <person name="Riley R."/>
            <person name="Hundley H."/>
            <person name="Na H."/>
            <person name="Barry K."/>
            <person name="Grigoriev I.V."/>
            <person name="Stajich J.E."/>
            <person name="Kennedy P.G."/>
        </authorList>
    </citation>
    <scope>NUCLEOTIDE SEQUENCE</scope>
    <source>
        <strain evidence="1">MN1</strain>
    </source>
</reference>
<organism evidence="1 2">
    <name type="scientific">Suillus subaureus</name>
    <dbReference type="NCBI Taxonomy" id="48587"/>
    <lineage>
        <taxon>Eukaryota</taxon>
        <taxon>Fungi</taxon>
        <taxon>Dikarya</taxon>
        <taxon>Basidiomycota</taxon>
        <taxon>Agaricomycotina</taxon>
        <taxon>Agaricomycetes</taxon>
        <taxon>Agaricomycetidae</taxon>
        <taxon>Boletales</taxon>
        <taxon>Suillineae</taxon>
        <taxon>Suillaceae</taxon>
        <taxon>Suillus</taxon>
    </lineage>
</organism>
<name>A0A9P7EBM4_9AGAM</name>
<dbReference type="GeneID" id="64624998"/>
<keyword evidence="2" id="KW-1185">Reference proteome</keyword>
<gene>
    <name evidence="1" type="ORF">BJ212DRAFT_1271868</name>
</gene>
<evidence type="ECO:0000313" key="2">
    <source>
        <dbReference type="Proteomes" id="UP000807769"/>
    </source>
</evidence>
<sequence>LVPPWPTLAWKDIVEYSFLGKFDLLQHSCTDIHDHDWTTPAHCEATMKYFKLQYACEEIQHLNVEVHRLHTAIHNEEVKTVATICWLLEIDHMLALELKCRYQVHAAVNAIVGNTTRRELESSLLKLGQMCYA</sequence>